<keyword evidence="3" id="KW-1185">Reference proteome</keyword>
<dbReference type="EMBL" id="JAMTCP010000011">
    <property type="protein sequence ID" value="MCP2258800.1"/>
    <property type="molecule type" value="Genomic_DNA"/>
</dbReference>
<comment type="caution">
    <text evidence="2">The sequence shown here is derived from an EMBL/GenBank/DDBJ whole genome shotgun (WGS) entry which is preliminary data.</text>
</comment>
<evidence type="ECO:0000313" key="3">
    <source>
        <dbReference type="Proteomes" id="UP001205311"/>
    </source>
</evidence>
<feature type="compositionally biased region" description="Basic and acidic residues" evidence="1">
    <location>
        <begin position="138"/>
        <end position="150"/>
    </location>
</feature>
<organism evidence="2 3">
    <name type="scientific">Streptoalloteichus tenebrarius (strain ATCC 17920 / DSM 40477 / JCM 4838 / CBS 697.72 / NBRC 16177 / NCIMB 11028 / NRRL B-12390 / A12253. 1 / ISP 5477)</name>
    <name type="common">Streptomyces tenebrarius</name>
    <dbReference type="NCBI Taxonomy" id="1933"/>
    <lineage>
        <taxon>Bacteria</taxon>
        <taxon>Bacillati</taxon>
        <taxon>Actinomycetota</taxon>
        <taxon>Actinomycetes</taxon>
        <taxon>Pseudonocardiales</taxon>
        <taxon>Pseudonocardiaceae</taxon>
        <taxon>Streptoalloteichus</taxon>
    </lineage>
</organism>
<feature type="region of interest" description="Disordered" evidence="1">
    <location>
        <begin position="135"/>
        <end position="173"/>
    </location>
</feature>
<evidence type="ECO:0000256" key="1">
    <source>
        <dbReference type="SAM" id="MobiDB-lite"/>
    </source>
</evidence>
<proteinExistence type="predicted"/>
<protein>
    <submittedName>
        <fullName evidence="2">Uncharacterized protein</fullName>
    </submittedName>
</protein>
<dbReference type="Proteomes" id="UP001205311">
    <property type="component" value="Unassembled WGS sequence"/>
</dbReference>
<accession>A0ABT1HTR5</accession>
<sequence length="173" mass="18628">MITLAPNSSSSSRIRACAADSPTSTPPPGVVQYGACPGFVRSTSTSQPSSSTNNARAERRTTGHATLDVTELNDHAFEDARDLNHLVVERIRDPHGDLVSPRQFAAAILQIPGTGRVTLAYVTADDIRELTAVGAKRPLQDDHSETDQRRGRVRGGRTGRGSHPGPRHPHQPR</sequence>
<name>A0ABT1HTR5_STRSD</name>
<evidence type="ECO:0000313" key="2">
    <source>
        <dbReference type="EMBL" id="MCP2258800.1"/>
    </source>
</evidence>
<feature type="compositionally biased region" description="Low complexity" evidence="1">
    <location>
        <begin position="42"/>
        <end position="52"/>
    </location>
</feature>
<reference evidence="2 3" key="1">
    <citation type="submission" date="2022-06" db="EMBL/GenBank/DDBJ databases">
        <title>Genomic Encyclopedia of Archaeal and Bacterial Type Strains, Phase II (KMG-II): from individual species to whole genera.</title>
        <authorList>
            <person name="Goeker M."/>
        </authorList>
    </citation>
    <scope>NUCLEOTIDE SEQUENCE [LARGE SCALE GENOMIC DNA]</scope>
    <source>
        <strain evidence="2 3">DSM 40477</strain>
    </source>
</reference>
<gene>
    <name evidence="2" type="ORF">LX15_002498</name>
</gene>
<feature type="region of interest" description="Disordered" evidence="1">
    <location>
        <begin position="1"/>
        <end position="64"/>
    </location>
</feature>